<dbReference type="Proteomes" id="UP000244810">
    <property type="component" value="Unassembled WGS sequence"/>
</dbReference>
<dbReference type="GO" id="GO:0016491">
    <property type="term" value="F:oxidoreductase activity"/>
    <property type="evidence" value="ECO:0007669"/>
    <property type="project" value="InterPro"/>
</dbReference>
<dbReference type="AlphaFoldDB" id="A0A2T7UVS4"/>
<protein>
    <submittedName>
        <fullName evidence="2">NADPH-dependent FMN reductase</fullName>
    </submittedName>
</protein>
<dbReference type="InterPro" id="IPR050712">
    <property type="entry name" value="NAD(P)H-dep_reductase"/>
</dbReference>
<dbReference type="GO" id="GO:0010181">
    <property type="term" value="F:FMN binding"/>
    <property type="evidence" value="ECO:0007669"/>
    <property type="project" value="TreeGrafter"/>
</dbReference>
<dbReference type="PANTHER" id="PTHR30543">
    <property type="entry name" value="CHROMATE REDUCTASE"/>
    <property type="match status" value="1"/>
</dbReference>
<dbReference type="Pfam" id="PF03358">
    <property type="entry name" value="FMN_red"/>
    <property type="match status" value="1"/>
</dbReference>
<evidence type="ECO:0000259" key="1">
    <source>
        <dbReference type="Pfam" id="PF03358"/>
    </source>
</evidence>
<dbReference type="SUPFAM" id="SSF52218">
    <property type="entry name" value="Flavoproteins"/>
    <property type="match status" value="1"/>
</dbReference>
<dbReference type="InterPro" id="IPR005025">
    <property type="entry name" value="FMN_Rdtase-like_dom"/>
</dbReference>
<dbReference type="InterPro" id="IPR029039">
    <property type="entry name" value="Flavoprotein-like_sf"/>
</dbReference>
<proteinExistence type="predicted"/>
<accession>A0A2T7UVS4</accession>
<dbReference type="EMBL" id="QDDR01000002">
    <property type="protein sequence ID" value="PVE48678.1"/>
    <property type="molecule type" value="Genomic_DNA"/>
</dbReference>
<name>A0A2T7UVS4_9RHOB</name>
<feature type="domain" description="NADPH-dependent FMN reductase-like" evidence="1">
    <location>
        <begin position="5"/>
        <end position="147"/>
    </location>
</feature>
<dbReference type="OrthoDB" id="9812295at2"/>
<dbReference type="PANTHER" id="PTHR30543:SF21">
    <property type="entry name" value="NAD(P)H-DEPENDENT FMN REDUCTASE LOT6"/>
    <property type="match status" value="1"/>
</dbReference>
<comment type="caution">
    <text evidence="2">The sequence shown here is derived from an EMBL/GenBank/DDBJ whole genome shotgun (WGS) entry which is preliminary data.</text>
</comment>
<sequence length="188" mass="20355">MTLTLAIITGSTRPGRKGPAVAQWVAEVARGQSGLKVTAIDLADMELPLLDEPKHPAMKDYQHEHTKRWSKAIEAADAFVFVTPEYDFFAPAALVNAIQCLSQEWKYKAAGVVSYGGISGGLRSSQVLRGLLGNMGVMAVPQSVPLPMFANHIDDKGVFTGNEKMVEGLTLMLDETAKWAKALKTIRA</sequence>
<reference evidence="2 3" key="1">
    <citation type="journal article" date="2011" name="Syst. Appl. Microbiol.">
        <title>Defluviimonas denitrificans gen. nov., sp. nov., and Pararhodobacter aggregans gen. nov., sp. nov., non-phototrophic Rhodobacteraceae from the biofilter of a marine aquaculture.</title>
        <authorList>
            <person name="Foesel B.U."/>
            <person name="Drake H.L."/>
            <person name="Schramm A."/>
        </authorList>
    </citation>
    <scope>NUCLEOTIDE SEQUENCE [LARGE SCALE GENOMIC DNA]</scope>
    <source>
        <strain evidence="2 3">D1-19</strain>
    </source>
</reference>
<organism evidence="2 3">
    <name type="scientific">Pararhodobacter aggregans</name>
    <dbReference type="NCBI Taxonomy" id="404875"/>
    <lineage>
        <taxon>Bacteria</taxon>
        <taxon>Pseudomonadati</taxon>
        <taxon>Pseudomonadota</taxon>
        <taxon>Alphaproteobacteria</taxon>
        <taxon>Rhodobacterales</taxon>
        <taxon>Paracoccaceae</taxon>
        <taxon>Pararhodobacter</taxon>
    </lineage>
</organism>
<keyword evidence="3" id="KW-1185">Reference proteome</keyword>
<evidence type="ECO:0000313" key="3">
    <source>
        <dbReference type="Proteomes" id="UP000244810"/>
    </source>
</evidence>
<gene>
    <name evidence="2" type="ORF">DDE23_06385</name>
</gene>
<dbReference type="Gene3D" id="3.40.50.360">
    <property type="match status" value="1"/>
</dbReference>
<dbReference type="RefSeq" id="WP_107750434.1">
    <property type="nucleotide sequence ID" value="NZ_QBKF01000002.1"/>
</dbReference>
<evidence type="ECO:0000313" key="2">
    <source>
        <dbReference type="EMBL" id="PVE48678.1"/>
    </source>
</evidence>
<dbReference type="GO" id="GO:0005829">
    <property type="term" value="C:cytosol"/>
    <property type="evidence" value="ECO:0007669"/>
    <property type="project" value="TreeGrafter"/>
</dbReference>